<dbReference type="EC" id="3.1.4.46" evidence="2"/>
<evidence type="ECO:0000259" key="7">
    <source>
        <dbReference type="PROSITE" id="PS51704"/>
    </source>
</evidence>
<dbReference type="PROSITE" id="PS51704">
    <property type="entry name" value="GP_PDE"/>
    <property type="match status" value="1"/>
</dbReference>
<evidence type="ECO:0000256" key="2">
    <source>
        <dbReference type="ARBA" id="ARBA00012247"/>
    </source>
</evidence>
<protein>
    <recommendedName>
        <fullName evidence="2">glycerophosphodiester phosphodiesterase</fullName>
        <ecNumber evidence="2">3.1.4.46</ecNumber>
    </recommendedName>
</protein>
<proteinExistence type="inferred from homology"/>
<name>A0A7Z0C1L5_9ACTN</name>
<dbReference type="Proteomes" id="UP000537326">
    <property type="component" value="Unassembled WGS sequence"/>
</dbReference>
<dbReference type="GO" id="GO:0006071">
    <property type="term" value="P:glycerol metabolic process"/>
    <property type="evidence" value="ECO:0007669"/>
    <property type="project" value="UniProtKB-KW"/>
</dbReference>
<dbReference type="GO" id="GO:0042597">
    <property type="term" value="C:periplasmic space"/>
    <property type="evidence" value="ECO:0007669"/>
    <property type="project" value="TreeGrafter"/>
</dbReference>
<organism evidence="8 9">
    <name type="scientific">Nocardioides marinus</name>
    <dbReference type="NCBI Taxonomy" id="374514"/>
    <lineage>
        <taxon>Bacteria</taxon>
        <taxon>Bacillati</taxon>
        <taxon>Actinomycetota</taxon>
        <taxon>Actinomycetes</taxon>
        <taxon>Propionibacteriales</taxon>
        <taxon>Nocardioidaceae</taxon>
        <taxon>Nocardioides</taxon>
    </lineage>
</organism>
<comment type="caution">
    <text evidence="8">The sequence shown here is derived from an EMBL/GenBank/DDBJ whole genome shotgun (WGS) entry which is preliminary data.</text>
</comment>
<reference evidence="8 9" key="1">
    <citation type="submission" date="2020-07" db="EMBL/GenBank/DDBJ databases">
        <title>Sequencing the genomes of 1000 actinobacteria strains.</title>
        <authorList>
            <person name="Klenk H.-P."/>
        </authorList>
    </citation>
    <scope>NUCLEOTIDE SEQUENCE [LARGE SCALE GENOMIC DNA]</scope>
    <source>
        <strain evidence="8 9">DSM 18248</strain>
    </source>
</reference>
<dbReference type="RefSeq" id="WP_179530162.1">
    <property type="nucleotide sequence ID" value="NZ_BAAAPP010000002.1"/>
</dbReference>
<feature type="domain" description="GP-PDE" evidence="7">
    <location>
        <begin position="21"/>
        <end position="345"/>
    </location>
</feature>
<dbReference type="AlphaFoldDB" id="A0A7Z0C1L5"/>
<dbReference type="SUPFAM" id="SSF51695">
    <property type="entry name" value="PLC-like phosphodiesterases"/>
    <property type="match status" value="1"/>
</dbReference>
<dbReference type="EMBL" id="JACBZI010000001">
    <property type="protein sequence ID" value="NYI09143.1"/>
    <property type="molecule type" value="Genomic_DNA"/>
</dbReference>
<dbReference type="GO" id="GO:0008889">
    <property type="term" value="F:glycerophosphodiester phosphodiesterase activity"/>
    <property type="evidence" value="ECO:0007669"/>
    <property type="project" value="UniProtKB-EC"/>
</dbReference>
<keyword evidence="3" id="KW-0732">Signal</keyword>
<dbReference type="GO" id="GO:0006629">
    <property type="term" value="P:lipid metabolic process"/>
    <property type="evidence" value="ECO:0007669"/>
    <property type="project" value="InterPro"/>
</dbReference>
<comment type="similarity">
    <text evidence="1">Belongs to the glycerophosphoryl diester phosphodiesterase family.</text>
</comment>
<dbReference type="InterPro" id="IPR017946">
    <property type="entry name" value="PLC-like_Pdiesterase_TIM-brl"/>
</dbReference>
<keyword evidence="9" id="KW-1185">Reference proteome</keyword>
<evidence type="ECO:0000313" key="9">
    <source>
        <dbReference type="Proteomes" id="UP000537326"/>
    </source>
</evidence>
<keyword evidence="4" id="KW-0319">Glycerol metabolism</keyword>
<gene>
    <name evidence="8" type="ORF">BKA05_000658</name>
</gene>
<keyword evidence="5 8" id="KW-0378">Hydrolase</keyword>
<accession>A0A7Z0C1L5</accession>
<dbReference type="PANTHER" id="PTHR43620:SF7">
    <property type="entry name" value="GLYCEROPHOSPHODIESTER PHOSPHODIESTERASE GDPD5-RELATED"/>
    <property type="match status" value="1"/>
</dbReference>
<dbReference type="InterPro" id="IPR030395">
    <property type="entry name" value="GP_PDE_dom"/>
</dbReference>
<dbReference type="Pfam" id="PF03009">
    <property type="entry name" value="GDPD"/>
    <property type="match status" value="1"/>
</dbReference>
<sequence>MTTTPQPRPAVRRTSSLVVTPAVAGHRGASGHRPEHTLEAYRHAVALGADEIELDLVSTADGVLVARHESELSVTTDVADRPELAHRRRTRVVEGRPVEGWFVEDLTLAEVRLLRARERWPALRPGSAAYDGALGVPTFDEVLTMLAEESARHGRSVGVLVELKDPAQSASLGLDLAEPLLDDLRRHERDHARSRVSVMSFEPTVLRSLAGRTRVPLIQLVERLDERPADWAMAGDPRTFADLVTPAGLALVEQYADGIGARHTLVARDLGDRVVPTALVRDAHREWLSVHVWTLRAEDRFLPAGFRGGEGPAGHGDLRGYAGLLLEMGVDGLITDQPELCLAARDGVALPA</sequence>
<evidence type="ECO:0000256" key="6">
    <source>
        <dbReference type="ARBA" id="ARBA00047512"/>
    </source>
</evidence>
<dbReference type="PANTHER" id="PTHR43620">
    <property type="entry name" value="GLYCEROPHOSPHORYL DIESTER PHOSPHODIESTERASE"/>
    <property type="match status" value="1"/>
</dbReference>
<dbReference type="Gene3D" id="3.20.20.190">
    <property type="entry name" value="Phosphatidylinositol (PI) phosphodiesterase"/>
    <property type="match status" value="1"/>
</dbReference>
<evidence type="ECO:0000313" key="8">
    <source>
        <dbReference type="EMBL" id="NYI09143.1"/>
    </source>
</evidence>
<evidence type="ECO:0000256" key="3">
    <source>
        <dbReference type="ARBA" id="ARBA00022729"/>
    </source>
</evidence>
<comment type="catalytic activity">
    <reaction evidence="6">
        <text>a sn-glycero-3-phosphodiester + H2O = an alcohol + sn-glycerol 3-phosphate + H(+)</text>
        <dbReference type="Rhea" id="RHEA:12969"/>
        <dbReference type="ChEBI" id="CHEBI:15377"/>
        <dbReference type="ChEBI" id="CHEBI:15378"/>
        <dbReference type="ChEBI" id="CHEBI:30879"/>
        <dbReference type="ChEBI" id="CHEBI:57597"/>
        <dbReference type="ChEBI" id="CHEBI:83408"/>
        <dbReference type="EC" id="3.1.4.46"/>
    </reaction>
</comment>
<evidence type="ECO:0000256" key="1">
    <source>
        <dbReference type="ARBA" id="ARBA00007277"/>
    </source>
</evidence>
<evidence type="ECO:0000256" key="4">
    <source>
        <dbReference type="ARBA" id="ARBA00022798"/>
    </source>
</evidence>
<evidence type="ECO:0000256" key="5">
    <source>
        <dbReference type="ARBA" id="ARBA00022801"/>
    </source>
</evidence>